<proteinExistence type="predicted"/>
<feature type="transmembrane region" description="Helical" evidence="1">
    <location>
        <begin position="108"/>
        <end position="132"/>
    </location>
</feature>
<evidence type="ECO:0008006" key="3">
    <source>
        <dbReference type="Google" id="ProtNLM"/>
    </source>
</evidence>
<name>E1YI90_9BACT</name>
<dbReference type="PANTHER" id="PTHR39165:SF1">
    <property type="entry name" value="DUF456 DOMAIN-CONTAINING PROTEIN"/>
    <property type="match status" value="1"/>
</dbReference>
<dbReference type="InterPro" id="IPR007403">
    <property type="entry name" value="DUF456"/>
</dbReference>
<feature type="transmembrane region" description="Helical" evidence="1">
    <location>
        <begin position="27"/>
        <end position="50"/>
    </location>
</feature>
<keyword evidence="1" id="KW-0812">Transmembrane</keyword>
<keyword evidence="1" id="KW-0472">Membrane</keyword>
<reference evidence="2" key="1">
    <citation type="journal article" date="2011" name="Environ. Microbiol.">
        <title>Genomic insights into the metabolic potential of the polycyclic aromatic hydrocarbon degrading sulfate-reducing Deltaproteobacterium N47.</title>
        <authorList>
            <person name="Bergmann F."/>
            <person name="Selesi D."/>
            <person name="Weinmaier T."/>
            <person name="Tischler P."/>
            <person name="Rattei T."/>
            <person name="Meckenstock R.U."/>
        </authorList>
    </citation>
    <scope>NUCLEOTIDE SEQUENCE</scope>
</reference>
<keyword evidence="1" id="KW-1133">Transmembrane helix</keyword>
<dbReference type="PANTHER" id="PTHR39165">
    <property type="entry name" value="IG HYPOTHETICAL 17883"/>
    <property type="match status" value="1"/>
</dbReference>
<gene>
    <name evidence="2" type="ORF">N47_D31680</name>
</gene>
<sequence>MPGPALICAGLIFAAWADHFSHVGGITIVTLICFAVLAHITDIVAASFGVKKFGASSWASVGAFVGEVAGLFFGLAGIFIGPFIGAFIAELIARNRIEPALRAGLGSWMGILIGSVAKAALGFTMIGIYIIARFF</sequence>
<accession>E1YI90</accession>
<evidence type="ECO:0000313" key="2">
    <source>
        <dbReference type="EMBL" id="CBX30359.1"/>
    </source>
</evidence>
<evidence type="ECO:0000256" key="1">
    <source>
        <dbReference type="SAM" id="Phobius"/>
    </source>
</evidence>
<dbReference type="EMBL" id="FR695874">
    <property type="protein sequence ID" value="CBX30359.1"/>
    <property type="molecule type" value="Genomic_DNA"/>
</dbReference>
<feature type="transmembrane region" description="Helical" evidence="1">
    <location>
        <begin position="62"/>
        <end position="88"/>
    </location>
</feature>
<dbReference type="AlphaFoldDB" id="E1YI90"/>
<protein>
    <recommendedName>
        <fullName evidence="3">DUF456 domain-containing protein</fullName>
    </recommendedName>
</protein>
<dbReference type="Pfam" id="PF04306">
    <property type="entry name" value="DUF456"/>
    <property type="match status" value="1"/>
</dbReference>
<organism evidence="2">
    <name type="scientific">uncultured Desulfobacterium sp</name>
    <dbReference type="NCBI Taxonomy" id="201089"/>
    <lineage>
        <taxon>Bacteria</taxon>
        <taxon>Pseudomonadati</taxon>
        <taxon>Thermodesulfobacteriota</taxon>
        <taxon>Desulfobacteria</taxon>
        <taxon>Desulfobacterales</taxon>
        <taxon>Desulfobacteriaceae</taxon>
        <taxon>Desulfobacterium</taxon>
        <taxon>environmental samples</taxon>
    </lineage>
</organism>